<evidence type="ECO:0000313" key="1">
    <source>
        <dbReference type="EMBL" id="GBO37437.1"/>
    </source>
</evidence>
<gene>
    <name evidence="1" type="ORF">AVEN_86890_1</name>
</gene>
<sequence length="84" mass="9302">MSLKILPMSFDICESKDIAVSLRRTIITANQTITIITANQKQRGANIQHAHEDSSHRYSWKPTFSNLAAHRYGGGQQSADPCSS</sequence>
<comment type="caution">
    <text evidence="1">The sequence shown here is derived from an EMBL/GenBank/DDBJ whole genome shotgun (WGS) entry which is preliminary data.</text>
</comment>
<name>A0A4Y2WNB3_ARAVE</name>
<dbReference type="AlphaFoldDB" id="A0A4Y2WNB3"/>
<reference evidence="1 2" key="1">
    <citation type="journal article" date="2019" name="Sci. Rep.">
        <title>Orb-weaving spider Araneus ventricosus genome elucidates the spidroin gene catalogue.</title>
        <authorList>
            <person name="Kono N."/>
            <person name="Nakamura H."/>
            <person name="Ohtoshi R."/>
            <person name="Moran D.A.P."/>
            <person name="Shinohara A."/>
            <person name="Yoshida Y."/>
            <person name="Fujiwara M."/>
            <person name="Mori M."/>
            <person name="Tomita M."/>
            <person name="Arakawa K."/>
        </authorList>
    </citation>
    <scope>NUCLEOTIDE SEQUENCE [LARGE SCALE GENOMIC DNA]</scope>
</reference>
<accession>A0A4Y2WNB3</accession>
<organism evidence="1 2">
    <name type="scientific">Araneus ventricosus</name>
    <name type="common">Orbweaver spider</name>
    <name type="synonym">Epeira ventricosa</name>
    <dbReference type="NCBI Taxonomy" id="182803"/>
    <lineage>
        <taxon>Eukaryota</taxon>
        <taxon>Metazoa</taxon>
        <taxon>Ecdysozoa</taxon>
        <taxon>Arthropoda</taxon>
        <taxon>Chelicerata</taxon>
        <taxon>Arachnida</taxon>
        <taxon>Araneae</taxon>
        <taxon>Araneomorphae</taxon>
        <taxon>Entelegynae</taxon>
        <taxon>Araneoidea</taxon>
        <taxon>Araneidae</taxon>
        <taxon>Araneus</taxon>
    </lineage>
</organism>
<dbReference type="Proteomes" id="UP000499080">
    <property type="component" value="Unassembled WGS sequence"/>
</dbReference>
<evidence type="ECO:0000313" key="2">
    <source>
        <dbReference type="Proteomes" id="UP000499080"/>
    </source>
</evidence>
<dbReference type="EMBL" id="BGPR01061862">
    <property type="protein sequence ID" value="GBO37437.1"/>
    <property type="molecule type" value="Genomic_DNA"/>
</dbReference>
<protein>
    <submittedName>
        <fullName evidence="1">Uncharacterized protein</fullName>
    </submittedName>
</protein>
<proteinExistence type="predicted"/>
<keyword evidence="2" id="KW-1185">Reference proteome</keyword>